<dbReference type="PROSITE" id="PS50893">
    <property type="entry name" value="ABC_TRANSPORTER_2"/>
    <property type="match status" value="1"/>
</dbReference>
<keyword evidence="8 9" id="KW-0472">Membrane</keyword>
<dbReference type="CDD" id="cd03225">
    <property type="entry name" value="ABC_cobalt_CbiO_domain1"/>
    <property type="match status" value="1"/>
</dbReference>
<dbReference type="Proteomes" id="UP000245921">
    <property type="component" value="Unassembled WGS sequence"/>
</dbReference>
<feature type="domain" description="ABC transporter" evidence="10">
    <location>
        <begin position="2"/>
        <end position="235"/>
    </location>
</feature>
<dbReference type="NCBIfam" id="TIGR01166">
    <property type="entry name" value="cbiO"/>
    <property type="match status" value="1"/>
</dbReference>
<proteinExistence type="inferred from homology"/>
<dbReference type="InterPro" id="IPR015856">
    <property type="entry name" value="ABC_transpr_CbiO/EcfA_su"/>
</dbReference>
<evidence type="ECO:0000313" key="11">
    <source>
        <dbReference type="EMBL" id="PWJ93267.1"/>
    </source>
</evidence>
<evidence type="ECO:0000313" key="12">
    <source>
        <dbReference type="Proteomes" id="UP000245921"/>
    </source>
</evidence>
<dbReference type="Pfam" id="PF00005">
    <property type="entry name" value="ABC_tran"/>
    <property type="match status" value="1"/>
</dbReference>
<dbReference type="GO" id="GO:0006824">
    <property type="term" value="P:cobalt ion transport"/>
    <property type="evidence" value="ECO:0007669"/>
    <property type="project" value="InterPro"/>
</dbReference>
<organism evidence="11 12">
    <name type="scientific">Oceanotoga teriensis</name>
    <dbReference type="NCBI Taxonomy" id="515440"/>
    <lineage>
        <taxon>Bacteria</taxon>
        <taxon>Thermotogati</taxon>
        <taxon>Thermotogota</taxon>
        <taxon>Thermotogae</taxon>
        <taxon>Petrotogales</taxon>
        <taxon>Petrotogaceae</taxon>
        <taxon>Oceanotoga</taxon>
    </lineage>
</organism>
<evidence type="ECO:0000256" key="4">
    <source>
        <dbReference type="ARBA" id="ARBA00022475"/>
    </source>
</evidence>
<keyword evidence="6 9" id="KW-0067">ATP-binding</keyword>
<dbReference type="FunFam" id="3.40.50.300:FF:000224">
    <property type="entry name" value="Energy-coupling factor transporter ATP-binding protein EcfA"/>
    <property type="match status" value="1"/>
</dbReference>
<comment type="function">
    <text evidence="9">Part of an ABC transporter complex. Responsible for energy coupling to the transport system.</text>
</comment>
<dbReference type="InterPro" id="IPR003593">
    <property type="entry name" value="AAA+_ATPase"/>
</dbReference>
<dbReference type="InterPro" id="IPR027417">
    <property type="entry name" value="P-loop_NTPase"/>
</dbReference>
<keyword evidence="3 9" id="KW-0813">Transport</keyword>
<evidence type="ECO:0000256" key="9">
    <source>
        <dbReference type="RuleBase" id="RU364103"/>
    </source>
</evidence>
<dbReference type="GO" id="GO:0005524">
    <property type="term" value="F:ATP binding"/>
    <property type="evidence" value="ECO:0007669"/>
    <property type="project" value="UniProtKB-UniRule"/>
</dbReference>
<dbReference type="EMBL" id="QGGI01000008">
    <property type="protein sequence ID" value="PWJ93267.1"/>
    <property type="molecule type" value="Genomic_DNA"/>
</dbReference>
<keyword evidence="4 9" id="KW-1003">Cell membrane</keyword>
<accession>A0AA45C6U1</accession>
<dbReference type="GO" id="GO:0043190">
    <property type="term" value="C:ATP-binding cassette (ABC) transporter complex"/>
    <property type="evidence" value="ECO:0007669"/>
    <property type="project" value="TreeGrafter"/>
</dbReference>
<dbReference type="GO" id="GO:0042626">
    <property type="term" value="F:ATPase-coupled transmembrane transporter activity"/>
    <property type="evidence" value="ECO:0007669"/>
    <property type="project" value="TreeGrafter"/>
</dbReference>
<dbReference type="PANTHER" id="PTHR43553:SF24">
    <property type="entry name" value="ENERGY-COUPLING FACTOR TRANSPORTER ATP-BINDING PROTEIN ECFA1"/>
    <property type="match status" value="1"/>
</dbReference>
<dbReference type="InterPro" id="IPR017871">
    <property type="entry name" value="ABC_transporter-like_CS"/>
</dbReference>
<protein>
    <recommendedName>
        <fullName evidence="9">ABC transporter ATP-binding protein</fullName>
    </recommendedName>
</protein>
<evidence type="ECO:0000256" key="8">
    <source>
        <dbReference type="ARBA" id="ARBA00023136"/>
    </source>
</evidence>
<keyword evidence="7" id="KW-1278">Translocase</keyword>
<dbReference type="InterPro" id="IPR005876">
    <property type="entry name" value="Co_trans_ATP-bd"/>
</dbReference>
<reference evidence="11 12" key="1">
    <citation type="submission" date="2018-05" db="EMBL/GenBank/DDBJ databases">
        <title>Genomic Encyclopedia of Type Strains, Phase IV (KMG-IV): sequencing the most valuable type-strain genomes for metagenomic binning, comparative biology and taxonomic classification.</title>
        <authorList>
            <person name="Goeker M."/>
        </authorList>
    </citation>
    <scope>NUCLEOTIDE SEQUENCE [LARGE SCALE GENOMIC DNA]</scope>
    <source>
        <strain evidence="11 12">DSM 24906</strain>
    </source>
</reference>
<evidence type="ECO:0000256" key="6">
    <source>
        <dbReference type="ARBA" id="ARBA00022840"/>
    </source>
</evidence>
<keyword evidence="12" id="KW-1185">Reference proteome</keyword>
<dbReference type="InterPro" id="IPR050095">
    <property type="entry name" value="ECF_ABC_transporter_ATP-bd"/>
</dbReference>
<gene>
    <name evidence="11" type="ORF">C7380_10897</name>
</gene>
<evidence type="ECO:0000256" key="1">
    <source>
        <dbReference type="ARBA" id="ARBA00004202"/>
    </source>
</evidence>
<dbReference type="AlphaFoldDB" id="A0AA45C6U1"/>
<evidence type="ECO:0000256" key="2">
    <source>
        <dbReference type="ARBA" id="ARBA00005417"/>
    </source>
</evidence>
<dbReference type="PANTHER" id="PTHR43553">
    <property type="entry name" value="HEAVY METAL TRANSPORTER"/>
    <property type="match status" value="1"/>
</dbReference>
<sequence length="264" mass="30411">MIELKDIEFSYDKKVLNKINLKIQKGEKVAFLGENGCGKSTLFLILNGILKPEKGIYILENNIINHSKKDLIKLRQKIGMVFQDPEVQIIANTVFQEVSFGPKNMGLEKQKIIQNTEKALNELNLIDLKDRACHLLSYGQKKRVSIADIIAMEVDIFILDEPTVWLDPKNKKNMINILNKLNKKNNTIIISTHDVNFAYEWAEKIFIMKDGKIETQGTPDEVFENKDLIKQCNLDIPLLLKAYNEISKHIKIDKDQFIENILKS</sequence>
<comment type="caution">
    <text evidence="11">The sequence shown here is derived from an EMBL/GenBank/DDBJ whole genome shotgun (WGS) entry which is preliminary data.</text>
</comment>
<evidence type="ECO:0000256" key="5">
    <source>
        <dbReference type="ARBA" id="ARBA00022741"/>
    </source>
</evidence>
<evidence type="ECO:0000256" key="3">
    <source>
        <dbReference type="ARBA" id="ARBA00022448"/>
    </source>
</evidence>
<comment type="similarity">
    <text evidence="2 9">Belongs to the ABC transporter superfamily.</text>
</comment>
<dbReference type="InterPro" id="IPR003439">
    <property type="entry name" value="ABC_transporter-like_ATP-bd"/>
</dbReference>
<keyword evidence="5 9" id="KW-0547">Nucleotide-binding</keyword>
<name>A0AA45C6U1_9BACT</name>
<dbReference type="SMART" id="SM00382">
    <property type="entry name" value="AAA"/>
    <property type="match status" value="1"/>
</dbReference>
<evidence type="ECO:0000256" key="7">
    <source>
        <dbReference type="ARBA" id="ARBA00022967"/>
    </source>
</evidence>
<dbReference type="Gene3D" id="3.40.50.300">
    <property type="entry name" value="P-loop containing nucleotide triphosphate hydrolases"/>
    <property type="match status" value="1"/>
</dbReference>
<comment type="subcellular location">
    <subcellularLocation>
        <location evidence="1 9">Cell membrane</location>
        <topology evidence="1 9">Peripheral membrane protein</topology>
    </subcellularLocation>
</comment>
<dbReference type="PROSITE" id="PS00211">
    <property type="entry name" value="ABC_TRANSPORTER_1"/>
    <property type="match status" value="1"/>
</dbReference>
<dbReference type="GO" id="GO:0016887">
    <property type="term" value="F:ATP hydrolysis activity"/>
    <property type="evidence" value="ECO:0007669"/>
    <property type="project" value="InterPro"/>
</dbReference>
<dbReference type="SUPFAM" id="SSF52540">
    <property type="entry name" value="P-loop containing nucleoside triphosphate hydrolases"/>
    <property type="match status" value="1"/>
</dbReference>
<evidence type="ECO:0000259" key="10">
    <source>
        <dbReference type="PROSITE" id="PS50893"/>
    </source>
</evidence>
<dbReference type="RefSeq" id="WP_109604793.1">
    <property type="nucleotide sequence ID" value="NZ_QGGI01000008.1"/>
</dbReference>